<dbReference type="PANTHER" id="PTHR33325:SF11">
    <property type="entry name" value="COLD SHOCK DOMAIN-CONTAINING PROTEIN 4-LIKE"/>
    <property type="match status" value="1"/>
</dbReference>
<evidence type="ECO:0000313" key="3">
    <source>
        <dbReference type="Proteomes" id="UP000008827"/>
    </source>
</evidence>
<gene>
    <name evidence="1" type="ORF">GLYMA_19G146100</name>
</gene>
<protein>
    <submittedName>
        <fullName evidence="1 2">Uncharacterized protein</fullName>
    </submittedName>
</protein>
<accession>A0A0R0EVS8</accession>
<sequence>MIFLSYYLHEGLKTEYLTIKTLFSNIEKKGFKKYFGLISCLLVIEQNNEFLLKNHEARPIGSTPFPEVNMTTHDYYTDRNIDHIVGDESAKK</sequence>
<dbReference type="PANTHER" id="PTHR33325">
    <property type="entry name" value="ZINC FINGER, CCHC-TYPE-RELATED"/>
    <property type="match status" value="1"/>
</dbReference>
<dbReference type="EnsemblPlants" id="KRG95362">
    <property type="protein sequence ID" value="KRG95362"/>
    <property type="gene ID" value="GLYMA_19G146100"/>
</dbReference>
<dbReference type="Proteomes" id="UP000008827">
    <property type="component" value="Chromosome 19"/>
</dbReference>
<organism evidence="1">
    <name type="scientific">Glycine max</name>
    <name type="common">Soybean</name>
    <name type="synonym">Glycine hispida</name>
    <dbReference type="NCBI Taxonomy" id="3847"/>
    <lineage>
        <taxon>Eukaryota</taxon>
        <taxon>Viridiplantae</taxon>
        <taxon>Streptophyta</taxon>
        <taxon>Embryophyta</taxon>
        <taxon>Tracheophyta</taxon>
        <taxon>Spermatophyta</taxon>
        <taxon>Magnoliopsida</taxon>
        <taxon>eudicotyledons</taxon>
        <taxon>Gunneridae</taxon>
        <taxon>Pentapetalae</taxon>
        <taxon>rosids</taxon>
        <taxon>fabids</taxon>
        <taxon>Fabales</taxon>
        <taxon>Fabaceae</taxon>
        <taxon>Papilionoideae</taxon>
        <taxon>50 kb inversion clade</taxon>
        <taxon>NPAAA clade</taxon>
        <taxon>indigoferoid/millettioid clade</taxon>
        <taxon>Phaseoleae</taxon>
        <taxon>Glycine</taxon>
        <taxon>Glycine subgen. Soja</taxon>
    </lineage>
</organism>
<reference evidence="1" key="3">
    <citation type="submission" date="2018-07" db="EMBL/GenBank/DDBJ databases">
        <title>WGS assembly of Glycine max.</title>
        <authorList>
            <person name="Schmutz J."/>
            <person name="Cannon S."/>
            <person name="Schlueter J."/>
            <person name="Ma J."/>
            <person name="Mitros T."/>
            <person name="Nelson W."/>
            <person name="Hyten D."/>
            <person name="Song Q."/>
            <person name="Thelen J."/>
            <person name="Cheng J."/>
            <person name="Xu D."/>
            <person name="Hellsten U."/>
            <person name="May G."/>
            <person name="Yu Y."/>
            <person name="Sakurai T."/>
            <person name="Umezawa T."/>
            <person name="Bhattacharyya M."/>
            <person name="Sandhu D."/>
            <person name="Valliyodan B."/>
            <person name="Lindquist E."/>
            <person name="Peto M."/>
            <person name="Grant D."/>
            <person name="Shu S."/>
            <person name="Goodstein D."/>
            <person name="Barry K."/>
            <person name="Futrell-Griggs M."/>
            <person name="Abernathy B."/>
            <person name="Du J."/>
            <person name="Tian Z."/>
            <person name="Zhu L."/>
            <person name="Gill N."/>
            <person name="Joshi T."/>
            <person name="Libault M."/>
            <person name="Sethuraman A."/>
            <person name="Zhang X."/>
            <person name="Shinozaki K."/>
            <person name="Nguyen H."/>
            <person name="Wing R."/>
            <person name="Cregan P."/>
            <person name="Specht J."/>
            <person name="Grimwood J."/>
            <person name="Rokhsar D."/>
            <person name="Stacey G."/>
            <person name="Shoemaker R."/>
            <person name="Jackson S."/>
        </authorList>
    </citation>
    <scope>NUCLEOTIDE SEQUENCE</scope>
    <source>
        <tissue evidence="1">Callus</tissue>
    </source>
</reference>
<proteinExistence type="predicted"/>
<reference evidence="1 2" key="1">
    <citation type="journal article" date="2010" name="Nature">
        <title>Genome sequence of the palaeopolyploid soybean.</title>
        <authorList>
            <person name="Schmutz J."/>
            <person name="Cannon S.B."/>
            <person name="Schlueter J."/>
            <person name="Ma J."/>
            <person name="Mitros T."/>
            <person name="Nelson W."/>
            <person name="Hyten D.L."/>
            <person name="Song Q."/>
            <person name="Thelen J.J."/>
            <person name="Cheng J."/>
            <person name="Xu D."/>
            <person name="Hellsten U."/>
            <person name="May G.D."/>
            <person name="Yu Y."/>
            <person name="Sakurai T."/>
            <person name="Umezawa T."/>
            <person name="Bhattacharyya M.K."/>
            <person name="Sandhu D."/>
            <person name="Valliyodan B."/>
            <person name="Lindquist E."/>
            <person name="Peto M."/>
            <person name="Grant D."/>
            <person name="Shu S."/>
            <person name="Goodstein D."/>
            <person name="Barry K."/>
            <person name="Futrell-Griggs M."/>
            <person name="Abernathy B."/>
            <person name="Du J."/>
            <person name="Tian Z."/>
            <person name="Zhu L."/>
            <person name="Gill N."/>
            <person name="Joshi T."/>
            <person name="Libault M."/>
            <person name="Sethuraman A."/>
            <person name="Zhang X.-C."/>
            <person name="Shinozaki K."/>
            <person name="Nguyen H.T."/>
            <person name="Wing R.A."/>
            <person name="Cregan P."/>
            <person name="Specht J."/>
            <person name="Grimwood J."/>
            <person name="Rokhsar D."/>
            <person name="Stacey G."/>
            <person name="Shoemaker R.C."/>
            <person name="Jackson S.A."/>
        </authorList>
    </citation>
    <scope>NUCLEOTIDE SEQUENCE</scope>
    <source>
        <strain evidence="2">cv. Williams 82</strain>
        <tissue evidence="1">Callus</tissue>
    </source>
</reference>
<dbReference type="Gramene" id="KRG95362">
    <property type="protein sequence ID" value="KRG95362"/>
    <property type="gene ID" value="GLYMA_19G146100"/>
</dbReference>
<evidence type="ECO:0000313" key="2">
    <source>
        <dbReference type="EnsemblPlants" id="KRG95362"/>
    </source>
</evidence>
<reference evidence="2" key="2">
    <citation type="submission" date="2018-02" db="UniProtKB">
        <authorList>
            <consortium name="EnsemblPlants"/>
        </authorList>
    </citation>
    <scope>IDENTIFICATION</scope>
    <source>
        <strain evidence="2">Williams 82</strain>
    </source>
</reference>
<evidence type="ECO:0000313" key="1">
    <source>
        <dbReference type="EMBL" id="KRG95362.1"/>
    </source>
</evidence>
<dbReference type="InParanoid" id="A0A0R0EVS8"/>
<dbReference type="EMBL" id="CM000852">
    <property type="protein sequence ID" value="KRG95362.1"/>
    <property type="molecule type" value="Genomic_DNA"/>
</dbReference>
<dbReference type="AlphaFoldDB" id="A0A0R0EVS8"/>
<keyword evidence="3" id="KW-1185">Reference proteome</keyword>
<name>A0A0R0EVS8_SOYBN</name>